<feature type="coiled-coil region" evidence="1">
    <location>
        <begin position="717"/>
        <end position="744"/>
    </location>
</feature>
<dbReference type="CDD" id="cd06222">
    <property type="entry name" value="RNase_H_like"/>
    <property type="match status" value="1"/>
</dbReference>
<protein>
    <recommendedName>
        <fullName evidence="3">RNase H type-1 domain-containing protein</fullName>
    </recommendedName>
</protein>
<feature type="domain" description="RNase H type-1" evidence="3">
    <location>
        <begin position="914"/>
        <end position="1032"/>
    </location>
</feature>
<dbReference type="SUPFAM" id="SSF53098">
    <property type="entry name" value="Ribonuclease H-like"/>
    <property type="match status" value="1"/>
</dbReference>
<feature type="region of interest" description="Disordered" evidence="2">
    <location>
        <begin position="394"/>
        <end position="429"/>
    </location>
</feature>
<dbReference type="InterPro" id="IPR002156">
    <property type="entry name" value="RNaseH_domain"/>
</dbReference>
<dbReference type="AlphaFoldDB" id="A0AAD8S3D4"/>
<dbReference type="Gene3D" id="3.30.420.10">
    <property type="entry name" value="Ribonuclease H-like superfamily/Ribonuclease H"/>
    <property type="match status" value="1"/>
</dbReference>
<dbReference type="PANTHER" id="PTHR47074">
    <property type="entry name" value="BNAC02G40300D PROTEIN"/>
    <property type="match status" value="1"/>
</dbReference>
<feature type="region of interest" description="Disordered" evidence="2">
    <location>
        <begin position="87"/>
        <end position="108"/>
    </location>
</feature>
<name>A0AAD8S3D4_LOLMU</name>
<proteinExistence type="predicted"/>
<dbReference type="InterPro" id="IPR052929">
    <property type="entry name" value="RNase_H-like_EbsB-rel"/>
</dbReference>
<evidence type="ECO:0000313" key="5">
    <source>
        <dbReference type="Proteomes" id="UP001231189"/>
    </source>
</evidence>
<sequence length="1063" mass="118960">MGKPRDTKIAILPSTTRKGTTLSTSAALDSPSVISKLVSPPQASNAGTSAESENSSHNCDDASAVLDNDGSLGSFLDATIARSRQIENTETPNENAATPVNSPESVEYSSDDLDEDYVEFDDDFIEKCNATTDARKIKKLLAEHAEKNSRRREELLAKIGRNHDDWSTHEPTPTPILKKRGMIKLNDEDMREAKKSLKEKGIKPEDVKNLPPIEDLCEITPPSSMIEPSETALNAVPVWVRIYDVPWGKQNENWGYRYGDGLGKTLEVDVPATEQQKKEFFRVRVNLPYDRRLQTRIITGVKGKPQEAKVFKLKYERVPYYCSHCGFMGHKSDECEKMILGTPSLDYDAHELRCSPYKKFEYRTYFVPPAGQASAKRNLSFSSFGSAGSFKHFNQTGRKTSRKSSVSPECTPSQADSVDDNNSMPPLMDDPLLAGAADRDGVDANLDRDIGPVQAEVESSLATQVDAMVVTSNTGARDASEPIIQFPDEDGQEEDKVQQNHTHIGMTADMLAQMQRIQAQHGAASGSGSWARVPHPSDMIPALHGLSDLLVSFGSLSDVEMLPADTILGKRSAEEPEVQGDCLDLALGLDYDGQKEGGTPKKGKLQNVGRGAERREVEVLYKRNRKLSATGHKPPGVPYTYDNNRRGRANVRMEEEVRMPRRQPTRQYEILWQREHELAERVANAWKETGEKQDLEDIMQGLDSVMSTLQKWSKKKFGNILRELDKARKKLEALRLNNADQREIRQAADHMQELLYREELLWLQRSRITWLKEGDRNTRLFHQKAVWRARRNKITKLKDGTGVWKDAPTDMELMATSYFQELFTRDHLLNADNLINLTEEKVTSDMNDNLCKEFTDEEISDALFQIGPLKAPDIVKGKMCVDLAQGFRQVRMYDGRQKVRQRWEKPAEGVAKLNTDGAFAENGAAAGMVLRDHMGEVIFTACCVLPHCKNATEAEVLAIEEGLKLALVWTPLNITVESDCAEAIELIKDTTPNTSALAFRINVIRESIRERNVKLVKISHEANTVSHELAKLSRTQGRTAFWLQAVPPEVAGVIAIDCNSIVA</sequence>
<dbReference type="PANTHER" id="PTHR47074:SF73">
    <property type="entry name" value="OS04G0448401 PROTEIN"/>
    <property type="match status" value="1"/>
</dbReference>
<keyword evidence="5" id="KW-1185">Reference proteome</keyword>
<evidence type="ECO:0000256" key="1">
    <source>
        <dbReference type="SAM" id="Coils"/>
    </source>
</evidence>
<dbReference type="InterPro" id="IPR036397">
    <property type="entry name" value="RNaseH_sf"/>
</dbReference>
<evidence type="ECO:0000256" key="2">
    <source>
        <dbReference type="SAM" id="MobiDB-lite"/>
    </source>
</evidence>
<feature type="compositionally biased region" description="Polar residues" evidence="2">
    <location>
        <begin position="394"/>
        <end position="424"/>
    </location>
</feature>
<evidence type="ECO:0000313" key="4">
    <source>
        <dbReference type="EMBL" id="KAK1644737.1"/>
    </source>
</evidence>
<reference evidence="4" key="1">
    <citation type="submission" date="2023-07" db="EMBL/GenBank/DDBJ databases">
        <title>A chromosome-level genome assembly of Lolium multiflorum.</title>
        <authorList>
            <person name="Chen Y."/>
            <person name="Copetti D."/>
            <person name="Kolliker R."/>
            <person name="Studer B."/>
        </authorList>
    </citation>
    <scope>NUCLEOTIDE SEQUENCE</scope>
    <source>
        <strain evidence="4">02402/16</strain>
        <tissue evidence="4">Leaf</tissue>
    </source>
</reference>
<accession>A0AAD8S3D4</accession>
<keyword evidence="1" id="KW-0175">Coiled coil</keyword>
<comment type="caution">
    <text evidence="4">The sequence shown here is derived from an EMBL/GenBank/DDBJ whole genome shotgun (WGS) entry which is preliminary data.</text>
</comment>
<dbReference type="Proteomes" id="UP001231189">
    <property type="component" value="Unassembled WGS sequence"/>
</dbReference>
<feature type="compositionally biased region" description="Polar residues" evidence="2">
    <location>
        <begin position="13"/>
        <end position="27"/>
    </location>
</feature>
<feature type="compositionally biased region" description="Polar residues" evidence="2">
    <location>
        <begin position="41"/>
        <end position="57"/>
    </location>
</feature>
<gene>
    <name evidence="4" type="ORF">QYE76_062542</name>
</gene>
<organism evidence="4 5">
    <name type="scientific">Lolium multiflorum</name>
    <name type="common">Italian ryegrass</name>
    <name type="synonym">Lolium perenne subsp. multiflorum</name>
    <dbReference type="NCBI Taxonomy" id="4521"/>
    <lineage>
        <taxon>Eukaryota</taxon>
        <taxon>Viridiplantae</taxon>
        <taxon>Streptophyta</taxon>
        <taxon>Embryophyta</taxon>
        <taxon>Tracheophyta</taxon>
        <taxon>Spermatophyta</taxon>
        <taxon>Magnoliopsida</taxon>
        <taxon>Liliopsida</taxon>
        <taxon>Poales</taxon>
        <taxon>Poaceae</taxon>
        <taxon>BOP clade</taxon>
        <taxon>Pooideae</taxon>
        <taxon>Poodae</taxon>
        <taxon>Poeae</taxon>
        <taxon>Poeae Chloroplast Group 2 (Poeae type)</taxon>
        <taxon>Loliodinae</taxon>
        <taxon>Loliinae</taxon>
        <taxon>Lolium</taxon>
    </lineage>
</organism>
<feature type="region of interest" description="Disordered" evidence="2">
    <location>
        <begin position="1"/>
        <end position="64"/>
    </location>
</feature>
<dbReference type="GO" id="GO:0004523">
    <property type="term" value="F:RNA-DNA hybrid ribonuclease activity"/>
    <property type="evidence" value="ECO:0007669"/>
    <property type="project" value="InterPro"/>
</dbReference>
<dbReference type="EMBL" id="JAUUTY010000004">
    <property type="protein sequence ID" value="KAK1644737.1"/>
    <property type="molecule type" value="Genomic_DNA"/>
</dbReference>
<dbReference type="GO" id="GO:0003676">
    <property type="term" value="F:nucleic acid binding"/>
    <property type="evidence" value="ECO:0007669"/>
    <property type="project" value="InterPro"/>
</dbReference>
<dbReference type="Pfam" id="PF13456">
    <property type="entry name" value="RVT_3"/>
    <property type="match status" value="1"/>
</dbReference>
<evidence type="ECO:0000259" key="3">
    <source>
        <dbReference type="Pfam" id="PF13456"/>
    </source>
</evidence>
<dbReference type="InterPro" id="IPR044730">
    <property type="entry name" value="RNase_H-like_dom_plant"/>
</dbReference>
<dbReference type="InterPro" id="IPR012337">
    <property type="entry name" value="RNaseH-like_sf"/>
</dbReference>